<dbReference type="InterPro" id="IPR036890">
    <property type="entry name" value="HATPase_C_sf"/>
</dbReference>
<dbReference type="InterPro" id="IPR029016">
    <property type="entry name" value="GAF-like_dom_sf"/>
</dbReference>
<dbReference type="PROSITE" id="PS50110">
    <property type="entry name" value="RESPONSE_REGULATORY"/>
    <property type="match status" value="1"/>
</dbReference>
<dbReference type="PANTHER" id="PTHR43047:SF72">
    <property type="entry name" value="OSMOSENSING HISTIDINE PROTEIN KINASE SLN1"/>
    <property type="match status" value="1"/>
</dbReference>
<dbReference type="Pfam" id="PF08447">
    <property type="entry name" value="PAS_3"/>
    <property type="match status" value="1"/>
</dbReference>
<dbReference type="InterPro" id="IPR036097">
    <property type="entry name" value="HisK_dim/P_sf"/>
</dbReference>
<dbReference type="InterPro" id="IPR000014">
    <property type="entry name" value="PAS"/>
</dbReference>
<dbReference type="PRINTS" id="PR00344">
    <property type="entry name" value="BCTRLSENSOR"/>
</dbReference>
<dbReference type="InterPro" id="IPR003594">
    <property type="entry name" value="HATPase_dom"/>
</dbReference>
<comment type="catalytic activity">
    <reaction evidence="1">
        <text>ATP + protein L-histidine = ADP + protein N-phospho-L-histidine.</text>
        <dbReference type="EC" id="2.7.13.3"/>
    </reaction>
</comment>
<gene>
    <name evidence="13" type="ORF">AAGT95_20380</name>
</gene>
<keyword evidence="13" id="KW-0547">Nucleotide-binding</keyword>
<dbReference type="Pfam" id="PF02518">
    <property type="entry name" value="HATPase_c"/>
    <property type="match status" value="1"/>
</dbReference>
<protein>
    <recommendedName>
        <fullName evidence="2">histidine kinase</fullName>
        <ecNumber evidence="2">2.7.13.3</ecNumber>
    </recommendedName>
</protein>
<dbReference type="Pfam" id="PF00072">
    <property type="entry name" value="Response_reg"/>
    <property type="match status" value="1"/>
</dbReference>
<dbReference type="PROSITE" id="PS50109">
    <property type="entry name" value="HIS_KIN"/>
    <property type="match status" value="1"/>
</dbReference>
<evidence type="ECO:0000259" key="10">
    <source>
        <dbReference type="PROSITE" id="PS50110"/>
    </source>
</evidence>
<dbReference type="GO" id="GO:0005524">
    <property type="term" value="F:ATP binding"/>
    <property type="evidence" value="ECO:0007669"/>
    <property type="project" value="UniProtKB-KW"/>
</dbReference>
<dbReference type="InterPro" id="IPR005467">
    <property type="entry name" value="His_kinase_dom"/>
</dbReference>
<dbReference type="RefSeq" id="WP_342594962.1">
    <property type="nucleotide sequence ID" value="NZ_CP151919.1"/>
</dbReference>
<feature type="coiled-coil region" evidence="7">
    <location>
        <begin position="340"/>
        <end position="374"/>
    </location>
</feature>
<dbReference type="SMART" id="SM00388">
    <property type="entry name" value="HisKA"/>
    <property type="match status" value="1"/>
</dbReference>
<dbReference type="Gene3D" id="3.40.50.2300">
    <property type="match status" value="2"/>
</dbReference>
<dbReference type="CDD" id="cd00082">
    <property type="entry name" value="HisKA"/>
    <property type="match status" value="1"/>
</dbReference>
<dbReference type="Pfam" id="PF00512">
    <property type="entry name" value="HisKA"/>
    <property type="match status" value="1"/>
</dbReference>
<dbReference type="SMART" id="SM00065">
    <property type="entry name" value="GAF"/>
    <property type="match status" value="1"/>
</dbReference>
<keyword evidence="4" id="KW-0808">Transferase</keyword>
<dbReference type="SUPFAM" id="SSF47384">
    <property type="entry name" value="Homodimeric domain of signal transducing histidine kinase"/>
    <property type="match status" value="1"/>
</dbReference>
<accession>A0ABZ3CSU0</accession>
<proteinExistence type="predicted"/>
<evidence type="ECO:0000259" key="12">
    <source>
        <dbReference type="PROSITE" id="PS50113"/>
    </source>
</evidence>
<dbReference type="InterPro" id="IPR000700">
    <property type="entry name" value="PAS-assoc_C"/>
</dbReference>
<evidence type="ECO:0000256" key="4">
    <source>
        <dbReference type="ARBA" id="ARBA00022679"/>
    </source>
</evidence>
<dbReference type="SUPFAM" id="SSF55785">
    <property type="entry name" value="PYP-like sensor domain (PAS domain)"/>
    <property type="match status" value="1"/>
</dbReference>
<dbReference type="CDD" id="cd00156">
    <property type="entry name" value="REC"/>
    <property type="match status" value="1"/>
</dbReference>
<evidence type="ECO:0000256" key="1">
    <source>
        <dbReference type="ARBA" id="ARBA00000085"/>
    </source>
</evidence>
<keyword evidence="8" id="KW-1133">Transmembrane helix</keyword>
<dbReference type="CDD" id="cd00130">
    <property type="entry name" value="PAS"/>
    <property type="match status" value="1"/>
</dbReference>
<evidence type="ECO:0000256" key="5">
    <source>
        <dbReference type="ARBA" id="ARBA00022777"/>
    </source>
</evidence>
<keyword evidence="13" id="KW-0067">ATP-binding</keyword>
<keyword evidence="8" id="KW-0472">Membrane</keyword>
<dbReference type="Gene3D" id="3.30.565.10">
    <property type="entry name" value="Histidine kinase-like ATPase, C-terminal domain"/>
    <property type="match status" value="1"/>
</dbReference>
<dbReference type="SMART" id="SM00387">
    <property type="entry name" value="HATPase_c"/>
    <property type="match status" value="1"/>
</dbReference>
<dbReference type="PROSITE" id="PS50112">
    <property type="entry name" value="PAS"/>
    <property type="match status" value="1"/>
</dbReference>
<organism evidence="13 14">
    <name type="scientific">Salinicola lusitanus</name>
    <dbReference type="NCBI Taxonomy" id="1949085"/>
    <lineage>
        <taxon>Bacteria</taxon>
        <taxon>Pseudomonadati</taxon>
        <taxon>Pseudomonadota</taxon>
        <taxon>Gammaproteobacteria</taxon>
        <taxon>Oceanospirillales</taxon>
        <taxon>Halomonadaceae</taxon>
        <taxon>Salinicola</taxon>
    </lineage>
</organism>
<dbReference type="Gene3D" id="1.10.287.130">
    <property type="match status" value="1"/>
</dbReference>
<dbReference type="InterPro" id="IPR001789">
    <property type="entry name" value="Sig_transdc_resp-reg_receiver"/>
</dbReference>
<dbReference type="InterPro" id="IPR035965">
    <property type="entry name" value="PAS-like_dom_sf"/>
</dbReference>
<dbReference type="NCBIfam" id="TIGR00229">
    <property type="entry name" value="sensory_box"/>
    <property type="match status" value="1"/>
</dbReference>
<sequence length="1160" mass="128862">MKVSRLPTWLIVLGSILLTLFFGWMLLQALFNDREAFSRDLNFQSQEQGITINASRAGLERRVQLLATTLVANPVVRGLMAQATGPVSLARLQAIRTRLRENLAPYWRALEAGNALELNLFLPGDDDASPFLSLQSHDASPVSGDSDYLLRRSLETREAVYGIEFDGSRATTAGVAPIFGPEDEKSDTLVGLLEVEFAVVPDVARLSGQLNSGVAVLSREGDIDGAVPRWRVTKRSNALIDDWLSGTQMPVVQDRANWSVVEGDDGRGYLLTLVPLSQSGDDSSRAIAAVAVWKDITTQLEHRDALIISTWLRWGVAWLIAEACLLLLLWGTRRVTRDTMLRHQQRLEGQKSTLESLNQRLEAQKETLQTLNDIAAFQETSFQRLVEKALQAGAEHLGMPFAVANRIEGEDYLIQAAYSIDQRFEPGQHLKTSDTFCELTMASADVVAFADADTDGFGEHRCRLRYSLKSYIGAPIWVHGQRYGALAFSSDRPHPRRFDEVDKEFVRLLARWVGATLMRWHEVEAREELSKRLRKIASQTPGMIYQYRVDADGRPSFPYASDAIKAFYGITPEQAAQDSSAVIEAILEEDREMVLRSITESRENLTPWQCEYRILHPDGRVIWLAGQSIPEREDDGGTIWHGFLHDVTERKRDERLKGEFISTVSHELRTPLTSISGALGLIQGGALGTPPDAMRGMLKTAHSNSQRLILLINDLLDMEKLVAGKMTFQMQEQPLMPLVDQAIEANQAYADQFQTRYVVTDRMDRASVNVDPMRLQQVMSNLLSNAAKFSPPHTQVEIRVEPIGDRVRVSIIDHGPGIPAEFHDRIFQKFSQADGSTTRKQGGTGLGLAITRELIERMRGSINFFSEAGQGACFFFELPCTEMAQAPESRVSVEASPAPVDGHEIETTGSRLLIVEDDPDTAVLLATLVRHWGYQAETAHTIGEALKWLERRSFDAITLDLLLPDGNGLTLLRQLREQPRTRELPVLIVSAAAEEGALEIGGRLDAVDWLAKPLDEKRLAGALQSSLSLKPQRERILHVESDAELTHRVAQQIAPSMTLDVARSLQEARYLLDSHDYGLISLDLTGPQSPGWEIIPMLSQLARQPAVIILSEEALAPTLLGRMDTAIAKPGLSAEALMEAFGRQLRGGATPSDNQNEETR</sequence>
<feature type="domain" description="Response regulatory" evidence="10">
    <location>
        <begin position="911"/>
        <end position="1027"/>
    </location>
</feature>
<dbReference type="Gene3D" id="3.30.450.20">
    <property type="entry name" value="PAS domain"/>
    <property type="match status" value="1"/>
</dbReference>
<dbReference type="InterPro" id="IPR001610">
    <property type="entry name" value="PAC"/>
</dbReference>
<dbReference type="SUPFAM" id="SSF55874">
    <property type="entry name" value="ATPase domain of HSP90 chaperone/DNA topoisomerase II/histidine kinase"/>
    <property type="match status" value="1"/>
</dbReference>
<dbReference type="InterPro" id="IPR003018">
    <property type="entry name" value="GAF"/>
</dbReference>
<evidence type="ECO:0000256" key="8">
    <source>
        <dbReference type="SAM" id="Phobius"/>
    </source>
</evidence>
<keyword evidence="7" id="KW-0175">Coiled coil</keyword>
<evidence type="ECO:0000256" key="7">
    <source>
        <dbReference type="SAM" id="Coils"/>
    </source>
</evidence>
<dbReference type="InterPro" id="IPR013655">
    <property type="entry name" value="PAS_fold_3"/>
</dbReference>
<dbReference type="EMBL" id="CP151919">
    <property type="protein sequence ID" value="XAD54151.1"/>
    <property type="molecule type" value="Genomic_DNA"/>
</dbReference>
<feature type="domain" description="PAC" evidence="12">
    <location>
        <begin position="608"/>
        <end position="659"/>
    </location>
</feature>
<name>A0ABZ3CSU0_9GAMM</name>
<dbReference type="SMART" id="SM00448">
    <property type="entry name" value="REC"/>
    <property type="match status" value="1"/>
</dbReference>
<dbReference type="SMART" id="SM00086">
    <property type="entry name" value="PAC"/>
    <property type="match status" value="1"/>
</dbReference>
<dbReference type="Gene3D" id="3.30.450.40">
    <property type="match status" value="1"/>
</dbReference>
<keyword evidence="14" id="KW-1185">Reference proteome</keyword>
<keyword evidence="3 6" id="KW-0597">Phosphoprotein</keyword>
<feature type="domain" description="Histidine kinase" evidence="9">
    <location>
        <begin position="663"/>
        <end position="882"/>
    </location>
</feature>
<dbReference type="PROSITE" id="PS50113">
    <property type="entry name" value="PAC"/>
    <property type="match status" value="1"/>
</dbReference>
<dbReference type="SUPFAM" id="SSF55781">
    <property type="entry name" value="GAF domain-like"/>
    <property type="match status" value="1"/>
</dbReference>
<keyword evidence="8" id="KW-0812">Transmembrane</keyword>
<dbReference type="InterPro" id="IPR003661">
    <property type="entry name" value="HisK_dim/P_dom"/>
</dbReference>
<feature type="transmembrane region" description="Helical" evidence="8">
    <location>
        <begin position="6"/>
        <end position="27"/>
    </location>
</feature>
<feature type="modified residue" description="4-aspartylphosphate" evidence="6">
    <location>
        <position position="960"/>
    </location>
</feature>
<evidence type="ECO:0000259" key="11">
    <source>
        <dbReference type="PROSITE" id="PS50112"/>
    </source>
</evidence>
<dbReference type="InterPro" id="IPR004358">
    <property type="entry name" value="Sig_transdc_His_kin-like_C"/>
</dbReference>
<dbReference type="EC" id="2.7.13.3" evidence="2"/>
<feature type="domain" description="PAS" evidence="11">
    <location>
        <begin position="547"/>
        <end position="605"/>
    </location>
</feature>
<keyword evidence="5" id="KW-0418">Kinase</keyword>
<evidence type="ECO:0000313" key="13">
    <source>
        <dbReference type="EMBL" id="XAD54151.1"/>
    </source>
</evidence>
<dbReference type="InterPro" id="IPR011006">
    <property type="entry name" value="CheY-like_superfamily"/>
</dbReference>
<evidence type="ECO:0000259" key="9">
    <source>
        <dbReference type="PROSITE" id="PS50109"/>
    </source>
</evidence>
<evidence type="ECO:0000256" key="6">
    <source>
        <dbReference type="PROSITE-ProRule" id="PRU00169"/>
    </source>
</evidence>
<reference evidence="13 14" key="1">
    <citation type="submission" date="2024-04" db="EMBL/GenBank/DDBJ databases">
        <title>Salinicola lusitanus LLJ914,a marine bacterium isolated from the Okinawa Trough.</title>
        <authorList>
            <person name="Li J."/>
        </authorList>
    </citation>
    <scope>NUCLEOTIDE SEQUENCE [LARGE SCALE GENOMIC DNA]</scope>
    <source>
        <strain evidence="13 14">LLJ914</strain>
    </source>
</reference>
<dbReference type="Proteomes" id="UP001453229">
    <property type="component" value="Chromosome"/>
</dbReference>
<dbReference type="SUPFAM" id="SSF52172">
    <property type="entry name" value="CheY-like"/>
    <property type="match status" value="2"/>
</dbReference>
<evidence type="ECO:0000256" key="3">
    <source>
        <dbReference type="ARBA" id="ARBA00022553"/>
    </source>
</evidence>
<dbReference type="CDD" id="cd16922">
    <property type="entry name" value="HATPase_EvgS-ArcB-TorS-like"/>
    <property type="match status" value="1"/>
</dbReference>
<dbReference type="Pfam" id="PF01590">
    <property type="entry name" value="GAF"/>
    <property type="match status" value="1"/>
</dbReference>
<dbReference type="PANTHER" id="PTHR43047">
    <property type="entry name" value="TWO-COMPONENT HISTIDINE PROTEIN KINASE"/>
    <property type="match status" value="1"/>
</dbReference>
<evidence type="ECO:0000256" key="2">
    <source>
        <dbReference type="ARBA" id="ARBA00012438"/>
    </source>
</evidence>
<evidence type="ECO:0000313" key="14">
    <source>
        <dbReference type="Proteomes" id="UP001453229"/>
    </source>
</evidence>